<dbReference type="Gene3D" id="3.30.230.10">
    <property type="match status" value="1"/>
</dbReference>
<dbReference type="SUPFAM" id="SSF54211">
    <property type="entry name" value="Ribosomal protein S5 domain 2-like"/>
    <property type="match status" value="1"/>
</dbReference>
<dbReference type="InterPro" id="IPR008269">
    <property type="entry name" value="Lon_proteolytic"/>
</dbReference>
<dbReference type="AlphaFoldDB" id="A0A849I5D9"/>
<keyword evidence="4" id="KW-1185">Reference proteome</keyword>
<name>A0A849I5D9_9HYPH</name>
<dbReference type="GO" id="GO:0030163">
    <property type="term" value="P:protein catabolic process"/>
    <property type="evidence" value="ECO:0007669"/>
    <property type="project" value="InterPro"/>
</dbReference>
<dbReference type="GO" id="GO:0005524">
    <property type="term" value="F:ATP binding"/>
    <property type="evidence" value="ECO:0007669"/>
    <property type="project" value="InterPro"/>
</dbReference>
<accession>A0A849I5D9</accession>
<dbReference type="InterPro" id="IPR027065">
    <property type="entry name" value="Lon_Prtase"/>
</dbReference>
<gene>
    <name evidence="3" type="ORF">HJG44_09405</name>
</gene>
<comment type="caution">
    <text evidence="3">The sequence shown here is derived from an EMBL/GenBank/DDBJ whole genome shotgun (WGS) entry which is preliminary data.</text>
</comment>
<dbReference type="GO" id="GO:0006508">
    <property type="term" value="P:proteolysis"/>
    <property type="evidence" value="ECO:0007669"/>
    <property type="project" value="InterPro"/>
</dbReference>
<dbReference type="GO" id="GO:0004176">
    <property type="term" value="F:ATP-dependent peptidase activity"/>
    <property type="evidence" value="ECO:0007669"/>
    <property type="project" value="InterPro"/>
</dbReference>
<dbReference type="InterPro" id="IPR014721">
    <property type="entry name" value="Ribsml_uS5_D2-typ_fold_subgr"/>
</dbReference>
<organism evidence="3 4">
    <name type="scientific">Enterovirga aerilata</name>
    <dbReference type="NCBI Taxonomy" id="2730920"/>
    <lineage>
        <taxon>Bacteria</taxon>
        <taxon>Pseudomonadati</taxon>
        <taxon>Pseudomonadota</taxon>
        <taxon>Alphaproteobacteria</taxon>
        <taxon>Hyphomicrobiales</taxon>
        <taxon>Methylobacteriaceae</taxon>
        <taxon>Enterovirga</taxon>
    </lineage>
</organism>
<dbReference type="GO" id="GO:0004252">
    <property type="term" value="F:serine-type endopeptidase activity"/>
    <property type="evidence" value="ECO:0007669"/>
    <property type="project" value="InterPro"/>
</dbReference>
<dbReference type="PANTHER" id="PTHR10046">
    <property type="entry name" value="ATP DEPENDENT LON PROTEASE FAMILY MEMBER"/>
    <property type="match status" value="1"/>
</dbReference>
<dbReference type="Pfam" id="PF05362">
    <property type="entry name" value="Lon_C"/>
    <property type="match status" value="1"/>
</dbReference>
<sequence length="79" mass="8497">MTGEISLRCLVLPVGGIKEKVVAAAASGIRRVILPARNRRDFDEVPEEVREALEFIWLERAEGAVQAARDPAAGIAAVT</sequence>
<evidence type="ECO:0000259" key="2">
    <source>
        <dbReference type="PROSITE" id="PS51786"/>
    </source>
</evidence>
<reference evidence="3 4" key="1">
    <citation type="submission" date="2020-04" db="EMBL/GenBank/DDBJ databases">
        <title>Enterovirga sp. isolate from soil.</title>
        <authorList>
            <person name="Chea S."/>
            <person name="Kim D.-U."/>
        </authorList>
    </citation>
    <scope>NUCLEOTIDE SEQUENCE [LARGE SCALE GENOMIC DNA]</scope>
    <source>
        <strain evidence="3 4">DB1703</strain>
    </source>
</reference>
<evidence type="ECO:0000313" key="4">
    <source>
        <dbReference type="Proteomes" id="UP000564885"/>
    </source>
</evidence>
<dbReference type="PRINTS" id="PR00830">
    <property type="entry name" value="ENDOLAPTASE"/>
</dbReference>
<feature type="domain" description="Lon proteolytic" evidence="2">
    <location>
        <begin position="1"/>
        <end position="71"/>
    </location>
</feature>
<dbReference type="Proteomes" id="UP000564885">
    <property type="component" value="Unassembled WGS sequence"/>
</dbReference>
<dbReference type="PROSITE" id="PS51786">
    <property type="entry name" value="LON_PROTEOLYTIC"/>
    <property type="match status" value="1"/>
</dbReference>
<evidence type="ECO:0000256" key="1">
    <source>
        <dbReference type="PROSITE-ProRule" id="PRU01122"/>
    </source>
</evidence>
<protein>
    <recommendedName>
        <fullName evidence="2">Lon proteolytic domain-containing protein</fullName>
    </recommendedName>
</protein>
<dbReference type="InterPro" id="IPR020568">
    <property type="entry name" value="Ribosomal_Su5_D2-typ_SF"/>
</dbReference>
<dbReference type="EMBL" id="JABEPP010000002">
    <property type="protein sequence ID" value="NNM72598.1"/>
    <property type="molecule type" value="Genomic_DNA"/>
</dbReference>
<evidence type="ECO:0000313" key="3">
    <source>
        <dbReference type="EMBL" id="NNM72598.1"/>
    </source>
</evidence>
<comment type="caution">
    <text evidence="1">Lacks conserved residue(s) required for the propagation of feature annotation.</text>
</comment>
<proteinExistence type="predicted"/>